<dbReference type="InterPro" id="IPR013830">
    <property type="entry name" value="SGNH_hydro"/>
</dbReference>
<dbReference type="Gene3D" id="3.40.50.1110">
    <property type="entry name" value="SGNH hydrolase"/>
    <property type="match status" value="1"/>
</dbReference>
<accession>A0A401ITM5</accession>
<dbReference type="PANTHER" id="PTHR30383:SF27">
    <property type="entry name" value="SPORE GERMINATION LIPASE LIPC"/>
    <property type="match status" value="1"/>
</dbReference>
<dbReference type="RefSeq" id="WP_124976675.1">
    <property type="nucleotide sequence ID" value="NZ_BFFP01000020.1"/>
</dbReference>
<dbReference type="CDD" id="cd04506">
    <property type="entry name" value="SGNH_hydrolase_YpmR_like"/>
    <property type="match status" value="1"/>
</dbReference>
<name>A0A401ITM5_9LACO</name>
<sequence>MKKMLGFCKYLVFVLALSAVFFGLFYLLARPHDFDAPNTAQNKINQKKEQQAKKKTKLNQIKVVGLGDSLTYGVGDTSGRGGYVYLLQQKLLKHDAKKVAVSNFGKTGDTTTEIQTRLNNQTEIRQRLKNADVITITAGGNDLMHVLQDNFQTLSSNQFSASMKRARDNYALHMTNLLKDVRALNDQAPIFLFSVYNPFYVYFPQVSAMQEYTAQWNQTAKVQTKQLDSVYFVPIDQQLSQGQYYGRSKKKLLREANADLGSAADSDLEKILSDSKEKNSYLSPADHFHPNDRGYRFMTEKLYAEMLQHKDTWFKER</sequence>
<organism evidence="2 3">
    <name type="scientific">Ligilactobacillus salitolerans</name>
    <dbReference type="NCBI Taxonomy" id="1808352"/>
    <lineage>
        <taxon>Bacteria</taxon>
        <taxon>Bacillati</taxon>
        <taxon>Bacillota</taxon>
        <taxon>Bacilli</taxon>
        <taxon>Lactobacillales</taxon>
        <taxon>Lactobacillaceae</taxon>
        <taxon>Ligilactobacillus</taxon>
    </lineage>
</organism>
<evidence type="ECO:0000313" key="3">
    <source>
        <dbReference type="Proteomes" id="UP000286848"/>
    </source>
</evidence>
<gene>
    <name evidence="2" type="ORF">LFYK43_13280</name>
</gene>
<proteinExistence type="predicted"/>
<evidence type="ECO:0000313" key="2">
    <source>
        <dbReference type="EMBL" id="GBG94869.1"/>
    </source>
</evidence>
<feature type="domain" description="SGNH hydrolase-type esterase" evidence="1">
    <location>
        <begin position="66"/>
        <end position="296"/>
    </location>
</feature>
<dbReference type="Pfam" id="PF13472">
    <property type="entry name" value="Lipase_GDSL_2"/>
    <property type="match status" value="1"/>
</dbReference>
<evidence type="ECO:0000259" key="1">
    <source>
        <dbReference type="Pfam" id="PF13472"/>
    </source>
</evidence>
<dbReference type="InterPro" id="IPR051532">
    <property type="entry name" value="Ester_Hydrolysis_Enzymes"/>
</dbReference>
<comment type="caution">
    <text evidence="2">The sequence shown here is derived from an EMBL/GenBank/DDBJ whole genome shotgun (WGS) entry which is preliminary data.</text>
</comment>
<dbReference type="InterPro" id="IPR036514">
    <property type="entry name" value="SGNH_hydro_sf"/>
</dbReference>
<dbReference type="OrthoDB" id="252349at2"/>
<protein>
    <submittedName>
        <fullName evidence="2">Lipase</fullName>
    </submittedName>
</protein>
<keyword evidence="3" id="KW-1185">Reference proteome</keyword>
<dbReference type="AlphaFoldDB" id="A0A401ITM5"/>
<dbReference type="Proteomes" id="UP000286848">
    <property type="component" value="Unassembled WGS sequence"/>
</dbReference>
<dbReference type="SUPFAM" id="SSF52266">
    <property type="entry name" value="SGNH hydrolase"/>
    <property type="match status" value="1"/>
</dbReference>
<dbReference type="GO" id="GO:0004622">
    <property type="term" value="F:phosphatidylcholine lysophospholipase activity"/>
    <property type="evidence" value="ECO:0007669"/>
    <property type="project" value="TreeGrafter"/>
</dbReference>
<dbReference type="EMBL" id="BFFP01000020">
    <property type="protein sequence ID" value="GBG94869.1"/>
    <property type="molecule type" value="Genomic_DNA"/>
</dbReference>
<dbReference type="PANTHER" id="PTHR30383">
    <property type="entry name" value="THIOESTERASE 1/PROTEASE 1/LYSOPHOSPHOLIPASE L1"/>
    <property type="match status" value="1"/>
</dbReference>
<reference evidence="2 3" key="1">
    <citation type="journal article" date="2019" name="Int. J. Syst. Evol. Microbiol.">
        <title>Lactobacillus salitolerans sp. nov., a novel lactic acid bacterium isolated from spent mushroom substrates.</title>
        <authorList>
            <person name="Tohno M."/>
            <person name="Tanizawa Y."/>
            <person name="Kojima Y."/>
            <person name="Sakamoto M."/>
            <person name="Nakamura Y."/>
            <person name="Ohkuma M."/>
            <person name="Kobayashi H."/>
        </authorList>
    </citation>
    <scope>NUCLEOTIDE SEQUENCE [LARGE SCALE GENOMIC DNA]</scope>
    <source>
        <strain evidence="2 3">YK43</strain>
    </source>
</reference>